<name>A0ABP8RL72_9PSEU</name>
<evidence type="ECO:0008006" key="3">
    <source>
        <dbReference type="Google" id="ProtNLM"/>
    </source>
</evidence>
<reference evidence="2" key="1">
    <citation type="journal article" date="2019" name="Int. J. Syst. Evol. Microbiol.">
        <title>The Global Catalogue of Microorganisms (GCM) 10K type strain sequencing project: providing services to taxonomists for standard genome sequencing and annotation.</title>
        <authorList>
            <consortium name="The Broad Institute Genomics Platform"/>
            <consortium name="The Broad Institute Genome Sequencing Center for Infectious Disease"/>
            <person name="Wu L."/>
            <person name="Ma J."/>
        </authorList>
    </citation>
    <scope>NUCLEOTIDE SEQUENCE [LARGE SCALE GENOMIC DNA]</scope>
    <source>
        <strain evidence="2">JCM 17906</strain>
    </source>
</reference>
<sequence length="155" mass="16342">MRRSLLLLLGTLFLVAGCGGGNPRVTWTVAGQESTVGPAQYCDIKLRDCTNDEQAKASLAVPAGAAVEISVPSEVSEAPWSVVFAYVGPDGQQTTGRSPVFTPKAQESYTLTLPEPGDTLQTAQVQLLGVAPVANPDSGELEFPTRATWLLVAQR</sequence>
<evidence type="ECO:0000313" key="2">
    <source>
        <dbReference type="Proteomes" id="UP001501598"/>
    </source>
</evidence>
<proteinExistence type="predicted"/>
<accession>A0ABP8RL72</accession>
<dbReference type="Proteomes" id="UP001501598">
    <property type="component" value="Unassembled WGS sequence"/>
</dbReference>
<comment type="caution">
    <text evidence="1">The sequence shown here is derived from an EMBL/GenBank/DDBJ whole genome shotgun (WGS) entry which is preliminary data.</text>
</comment>
<keyword evidence="2" id="KW-1185">Reference proteome</keyword>
<evidence type="ECO:0000313" key="1">
    <source>
        <dbReference type="EMBL" id="GAA4541177.1"/>
    </source>
</evidence>
<dbReference type="EMBL" id="BAABGT010000023">
    <property type="protein sequence ID" value="GAA4541177.1"/>
    <property type="molecule type" value="Genomic_DNA"/>
</dbReference>
<protein>
    <recommendedName>
        <fullName evidence="3">DUF2771 family protein</fullName>
    </recommendedName>
</protein>
<organism evidence="1 2">
    <name type="scientific">Pseudonocardia xishanensis</name>
    <dbReference type="NCBI Taxonomy" id="630995"/>
    <lineage>
        <taxon>Bacteria</taxon>
        <taxon>Bacillati</taxon>
        <taxon>Actinomycetota</taxon>
        <taxon>Actinomycetes</taxon>
        <taxon>Pseudonocardiales</taxon>
        <taxon>Pseudonocardiaceae</taxon>
        <taxon>Pseudonocardia</taxon>
    </lineage>
</organism>
<dbReference type="Pfam" id="PF10969">
    <property type="entry name" value="DUF2771"/>
    <property type="match status" value="1"/>
</dbReference>
<dbReference type="RefSeq" id="WP_345414044.1">
    <property type="nucleotide sequence ID" value="NZ_BAABGT010000023.1"/>
</dbReference>
<gene>
    <name evidence="1" type="ORF">GCM10023175_14760</name>
</gene>
<dbReference type="InterPro" id="IPR024495">
    <property type="entry name" value="DUF2771"/>
</dbReference>
<dbReference type="PROSITE" id="PS51257">
    <property type="entry name" value="PROKAR_LIPOPROTEIN"/>
    <property type="match status" value="1"/>
</dbReference>